<proteinExistence type="predicted"/>
<gene>
    <name evidence="1" type="ordered locus">NFA_39440</name>
</gene>
<dbReference type="Proteomes" id="UP000006820">
    <property type="component" value="Chromosome"/>
</dbReference>
<dbReference type="eggNOG" id="ENOG5031GNW">
    <property type="taxonomic scope" value="Bacteria"/>
</dbReference>
<sequence length="282" mass="31863">MSAVEADFRATRERVKRAAQIRDEMAKLLNGSPTTFSLTRGNEGHDLVIKAISEPPLMAACAFGDWLANIRSALDYAFYQLVIHDEQRRPPSRPRDRTFPLQRTQEDFEKLLGKDIFHNLRPTTIKLIESMQPYHTHYGADGNALLWLHDLARLDRHREPFTLGALVKSFNTTIPEAAVPFIHKVECFDPKKEPALVGSSAPIVLARIQCSSVDVAEQLGRLVPVAVEAPVELIDWYREAHSTGRSANIRNDTLEVRMSFTEYFMGLVVDQFERYTASGSGR</sequence>
<dbReference type="EMBL" id="AP006618">
    <property type="protein sequence ID" value="BAD58792.1"/>
    <property type="molecule type" value="Genomic_DNA"/>
</dbReference>
<name>Q5YSP9_NOCFA</name>
<accession>Q5YSP9</accession>
<organism evidence="1 2">
    <name type="scientific">Nocardia farcinica (strain IFM 10152)</name>
    <dbReference type="NCBI Taxonomy" id="247156"/>
    <lineage>
        <taxon>Bacteria</taxon>
        <taxon>Bacillati</taxon>
        <taxon>Actinomycetota</taxon>
        <taxon>Actinomycetes</taxon>
        <taxon>Mycobacteriales</taxon>
        <taxon>Nocardiaceae</taxon>
        <taxon>Nocardia</taxon>
    </lineage>
</organism>
<dbReference type="AlphaFoldDB" id="Q5YSP9"/>
<evidence type="ECO:0000313" key="2">
    <source>
        <dbReference type="Proteomes" id="UP000006820"/>
    </source>
</evidence>
<evidence type="ECO:0000313" key="1">
    <source>
        <dbReference type="EMBL" id="BAD58792.1"/>
    </source>
</evidence>
<keyword evidence="2" id="KW-1185">Reference proteome</keyword>
<protein>
    <submittedName>
        <fullName evidence="1">Uncharacterized protein</fullName>
    </submittedName>
</protein>
<dbReference type="HOGENOM" id="CLU_986362_0_0_11"/>
<reference evidence="1 2" key="1">
    <citation type="journal article" date="2004" name="Proc. Natl. Acad. Sci. U.S.A.">
        <title>The complete genomic sequence of Nocardia farcinica IFM 10152.</title>
        <authorList>
            <person name="Ishikawa J."/>
            <person name="Yamashita A."/>
            <person name="Mikami Y."/>
            <person name="Hoshino Y."/>
            <person name="Kurita H."/>
            <person name="Hotta K."/>
            <person name="Shiba T."/>
            <person name="Hattori M."/>
        </authorList>
    </citation>
    <scope>NUCLEOTIDE SEQUENCE [LARGE SCALE GENOMIC DNA]</scope>
    <source>
        <strain evidence="1 2">IFM 10152</strain>
    </source>
</reference>
<dbReference type="KEGG" id="nfa:NFA_39440"/>